<dbReference type="GO" id="GO:0015297">
    <property type="term" value="F:antiporter activity"/>
    <property type="evidence" value="ECO:0007669"/>
    <property type="project" value="UniProtKB-KW"/>
</dbReference>
<feature type="transmembrane region" description="Helical" evidence="10">
    <location>
        <begin position="181"/>
        <end position="204"/>
    </location>
</feature>
<keyword evidence="4 10" id="KW-0812">Transmembrane</keyword>
<reference evidence="12 13" key="1">
    <citation type="submission" date="2018-11" db="EMBL/GenBank/DDBJ databases">
        <title>Genomic Encyclopedia of Type Strains, Phase IV (KMG-IV): sequencing the most valuable type-strain genomes for metagenomic binning, comparative biology and taxonomic classification.</title>
        <authorList>
            <person name="Goeker M."/>
        </authorList>
    </citation>
    <scope>NUCLEOTIDE SEQUENCE [LARGE SCALE GENOMIC DNA]</scope>
    <source>
        <strain evidence="12 13">DSM 100275</strain>
    </source>
</reference>
<keyword evidence="8 10" id="KW-0472">Membrane</keyword>
<evidence type="ECO:0000256" key="6">
    <source>
        <dbReference type="ARBA" id="ARBA00023053"/>
    </source>
</evidence>
<gene>
    <name evidence="12" type="ORF">EDC57_1563</name>
</gene>
<feature type="transmembrane region" description="Helical" evidence="10">
    <location>
        <begin position="148"/>
        <end position="169"/>
    </location>
</feature>
<keyword evidence="2" id="KW-0813">Transport</keyword>
<evidence type="ECO:0000256" key="8">
    <source>
        <dbReference type="ARBA" id="ARBA00023136"/>
    </source>
</evidence>
<evidence type="ECO:0000259" key="11">
    <source>
        <dbReference type="Pfam" id="PF00999"/>
    </source>
</evidence>
<protein>
    <submittedName>
        <fullName evidence="12">Transporter (CPA2 family)</fullName>
    </submittedName>
</protein>
<evidence type="ECO:0000256" key="5">
    <source>
        <dbReference type="ARBA" id="ARBA00022989"/>
    </source>
</evidence>
<evidence type="ECO:0000256" key="1">
    <source>
        <dbReference type="ARBA" id="ARBA00004141"/>
    </source>
</evidence>
<dbReference type="InterPro" id="IPR038770">
    <property type="entry name" value="Na+/solute_symporter_sf"/>
</dbReference>
<dbReference type="GO" id="GO:0016020">
    <property type="term" value="C:membrane"/>
    <property type="evidence" value="ECO:0007669"/>
    <property type="project" value="UniProtKB-SubCell"/>
</dbReference>
<dbReference type="EMBL" id="RJVI01000002">
    <property type="protein sequence ID" value="ROR32365.1"/>
    <property type="molecule type" value="Genomic_DNA"/>
</dbReference>
<evidence type="ECO:0000256" key="7">
    <source>
        <dbReference type="ARBA" id="ARBA00023065"/>
    </source>
</evidence>
<proteinExistence type="predicted"/>
<keyword evidence="6" id="KW-0915">Sodium</keyword>
<dbReference type="Pfam" id="PF00999">
    <property type="entry name" value="Na_H_Exchanger"/>
    <property type="match status" value="1"/>
</dbReference>
<feature type="transmembrane region" description="Helical" evidence="10">
    <location>
        <begin position="286"/>
        <end position="302"/>
    </location>
</feature>
<keyword evidence="5 10" id="KW-1133">Transmembrane helix</keyword>
<feature type="domain" description="Cation/H+ exchanger transmembrane" evidence="11">
    <location>
        <begin position="24"/>
        <end position="399"/>
    </location>
</feature>
<evidence type="ECO:0000256" key="3">
    <source>
        <dbReference type="ARBA" id="ARBA00022449"/>
    </source>
</evidence>
<name>A0A3N1Y0J7_9GAMM</name>
<keyword evidence="9" id="KW-0739">Sodium transport</keyword>
<evidence type="ECO:0000256" key="9">
    <source>
        <dbReference type="ARBA" id="ARBA00023201"/>
    </source>
</evidence>
<evidence type="ECO:0000313" key="13">
    <source>
        <dbReference type="Proteomes" id="UP000276634"/>
    </source>
</evidence>
<comment type="caution">
    <text evidence="12">The sequence shown here is derived from an EMBL/GenBank/DDBJ whole genome shotgun (WGS) entry which is preliminary data.</text>
</comment>
<dbReference type="InterPro" id="IPR006153">
    <property type="entry name" value="Cation/H_exchanger_TM"/>
</dbReference>
<dbReference type="Proteomes" id="UP000276634">
    <property type="component" value="Unassembled WGS sequence"/>
</dbReference>
<feature type="transmembrane region" description="Helical" evidence="10">
    <location>
        <begin position="375"/>
        <end position="393"/>
    </location>
</feature>
<dbReference type="Gene3D" id="1.20.1530.20">
    <property type="match status" value="1"/>
</dbReference>
<evidence type="ECO:0000256" key="2">
    <source>
        <dbReference type="ARBA" id="ARBA00022448"/>
    </source>
</evidence>
<comment type="subcellular location">
    <subcellularLocation>
        <location evidence="1">Membrane</location>
        <topology evidence="1">Multi-pass membrane protein</topology>
    </subcellularLocation>
</comment>
<feature type="transmembrane region" description="Helical" evidence="10">
    <location>
        <begin position="242"/>
        <end position="265"/>
    </location>
</feature>
<dbReference type="PANTHER" id="PTHR43562">
    <property type="entry name" value="NAPA-TYPE SODIUM/HYDROGEN ANTIPORTER"/>
    <property type="match status" value="1"/>
</dbReference>
<evidence type="ECO:0000313" key="12">
    <source>
        <dbReference type="EMBL" id="ROR32365.1"/>
    </source>
</evidence>
<organism evidence="12 13">
    <name type="scientific">Inmirania thermothiophila</name>
    <dbReference type="NCBI Taxonomy" id="1750597"/>
    <lineage>
        <taxon>Bacteria</taxon>
        <taxon>Pseudomonadati</taxon>
        <taxon>Pseudomonadota</taxon>
        <taxon>Gammaproteobacteria</taxon>
        <taxon>Chromatiales</taxon>
        <taxon>Ectothiorhodospiraceae</taxon>
        <taxon>Inmirania</taxon>
    </lineage>
</organism>
<evidence type="ECO:0000256" key="10">
    <source>
        <dbReference type="SAM" id="Phobius"/>
    </source>
</evidence>
<sequence length="404" mass="42228">MESHAFLLQMLLILASARALAEAALRLGIPPVIGEIAAGVLLGPSLLGLVEPTPLLEVLAEVGVILLLFEVGLETDGRRLLHAGPRAAAVALVGFLVPLLLGHLVAARLFGLAPITAALVGGTLTATSIGVTVRVLRDLRSQEGREGQIVLGAAVLDDILGVVLLALLYQHAVGGAMSPAAVVRVLAFIGAFFLLAPLAAKLMAELLHRFERRSELPGLIPTAMVSLVLLFGWLAHVLGAPALLGGFAAGLALSRRFFLPFGAALHAALRADPRFSRHVEDEMRPVVRLFTPLFFVVVGLELDLRAVPWGDPTIWGLTAALLAVAVTGKLAAGLFAGGDLRRRLVVGTAMVPRGEVGLVFAELGRVHGLLGADHYAALVLVIAATTLAAPLALRRLLQKVRGGD</sequence>
<dbReference type="GO" id="GO:0006814">
    <property type="term" value="P:sodium ion transport"/>
    <property type="evidence" value="ECO:0007669"/>
    <property type="project" value="UniProtKB-KW"/>
</dbReference>
<keyword evidence="13" id="KW-1185">Reference proteome</keyword>
<dbReference type="GO" id="GO:1902600">
    <property type="term" value="P:proton transmembrane transport"/>
    <property type="evidence" value="ECO:0007669"/>
    <property type="project" value="InterPro"/>
</dbReference>
<evidence type="ECO:0000256" key="4">
    <source>
        <dbReference type="ARBA" id="ARBA00022692"/>
    </source>
</evidence>
<feature type="transmembrane region" description="Helical" evidence="10">
    <location>
        <begin position="87"/>
        <end position="106"/>
    </location>
</feature>
<keyword evidence="7" id="KW-0406">Ion transport</keyword>
<feature type="transmembrane region" description="Helical" evidence="10">
    <location>
        <begin position="112"/>
        <end position="136"/>
    </location>
</feature>
<accession>A0A3N1Y0J7</accession>
<dbReference type="AlphaFoldDB" id="A0A3N1Y0J7"/>
<feature type="transmembrane region" description="Helical" evidence="10">
    <location>
        <begin position="314"/>
        <end position="337"/>
    </location>
</feature>
<feature type="transmembrane region" description="Helical" evidence="10">
    <location>
        <begin position="216"/>
        <end position="236"/>
    </location>
</feature>
<keyword evidence="3" id="KW-0050">Antiport</keyword>
<dbReference type="RefSeq" id="WP_123401310.1">
    <property type="nucleotide sequence ID" value="NZ_RJVI01000002.1"/>
</dbReference>
<dbReference type="PANTHER" id="PTHR43562:SF3">
    <property type="entry name" value="SODIUM ION_PROTON EXCHANGER (EUROFUNG)"/>
    <property type="match status" value="1"/>
</dbReference>
<dbReference type="OrthoDB" id="9781411at2"/>